<dbReference type="PANTHER" id="PTHR39336">
    <property type="entry name" value="PYRIDOXAMINE PHOSPHATE OXIDASE FAMILY PROTEIN (AFU_ORTHOLOGUE AFUA_6G11440)"/>
    <property type="match status" value="1"/>
</dbReference>
<evidence type="ECO:0000259" key="1">
    <source>
        <dbReference type="Pfam" id="PF01243"/>
    </source>
</evidence>
<dbReference type="PANTHER" id="PTHR39336:SF1">
    <property type="entry name" value="PYRIDOXAMINE PHOSPHATE OXIDASE FAMILY PROTEIN (AFU_ORTHOLOGUE AFUA_6G11440)"/>
    <property type="match status" value="1"/>
</dbReference>
<dbReference type="RefSeq" id="WP_220249944.1">
    <property type="nucleotide sequence ID" value="NZ_JAICCF010000002.1"/>
</dbReference>
<dbReference type="EMBL" id="JAICCF010000002">
    <property type="protein sequence ID" value="MBW8684731.1"/>
    <property type="molecule type" value="Genomic_DNA"/>
</dbReference>
<protein>
    <submittedName>
        <fullName evidence="2">Pyridoxamine 5'-phosphate oxidase family protein</fullName>
    </submittedName>
</protein>
<comment type="caution">
    <text evidence="2">The sequence shown here is derived from an EMBL/GenBank/DDBJ whole genome shotgun (WGS) entry which is preliminary data.</text>
</comment>
<organism evidence="2 3">
    <name type="scientific">Chitinophaga rhizophila</name>
    <dbReference type="NCBI Taxonomy" id="2866212"/>
    <lineage>
        <taxon>Bacteria</taxon>
        <taxon>Pseudomonadati</taxon>
        <taxon>Bacteroidota</taxon>
        <taxon>Chitinophagia</taxon>
        <taxon>Chitinophagales</taxon>
        <taxon>Chitinophagaceae</taxon>
        <taxon>Chitinophaga</taxon>
    </lineage>
</organism>
<dbReference type="Gene3D" id="2.30.110.10">
    <property type="entry name" value="Electron Transport, Fmn-binding Protein, Chain A"/>
    <property type="match status" value="1"/>
</dbReference>
<reference evidence="2 3" key="1">
    <citation type="submission" date="2021-08" db="EMBL/GenBank/DDBJ databases">
        <title>The genome sequence of Chitinophaga sp. B61.</title>
        <authorList>
            <person name="Zhang X."/>
        </authorList>
    </citation>
    <scope>NUCLEOTIDE SEQUENCE [LARGE SCALE GENOMIC DNA]</scope>
    <source>
        <strain evidence="2 3">B61</strain>
    </source>
</reference>
<dbReference type="InterPro" id="IPR011576">
    <property type="entry name" value="Pyridox_Oxase_N"/>
</dbReference>
<evidence type="ECO:0000313" key="3">
    <source>
        <dbReference type="Proteomes" id="UP000812961"/>
    </source>
</evidence>
<dbReference type="Pfam" id="PF01243">
    <property type="entry name" value="PNPOx_N"/>
    <property type="match status" value="1"/>
</dbReference>
<dbReference type="Proteomes" id="UP000812961">
    <property type="component" value="Unassembled WGS sequence"/>
</dbReference>
<evidence type="ECO:0000313" key="2">
    <source>
        <dbReference type="EMBL" id="MBW8684731.1"/>
    </source>
</evidence>
<proteinExistence type="predicted"/>
<keyword evidence="3" id="KW-1185">Reference proteome</keyword>
<dbReference type="SUPFAM" id="SSF50475">
    <property type="entry name" value="FMN-binding split barrel"/>
    <property type="match status" value="1"/>
</dbReference>
<name>A0ABS7GAN5_9BACT</name>
<feature type="domain" description="Pyridoxamine 5'-phosphate oxidase N-terminal" evidence="1">
    <location>
        <begin position="8"/>
        <end position="108"/>
    </location>
</feature>
<dbReference type="InterPro" id="IPR012349">
    <property type="entry name" value="Split_barrel_FMN-bd"/>
</dbReference>
<accession>A0ABS7GAN5</accession>
<sequence length="184" mass="20477">MAKFFNTIEDQHAAFIRKQKMFFVATAPASEQGHVNLSPKGLDSFQVLSPNKVAYVDIVGSGNETSAHILENGRITFMFCAFEGAPNILRLYGKGYAVLPDQKDWNELSSFFTLPLAVRQIIVADIYEVSTSCGFGVPIYDYVGERDHAQKWAERKGPKGLEIYKQQKNLRSLDGLPTALAAKK</sequence>
<gene>
    <name evidence="2" type="ORF">K1Y79_10360</name>
</gene>